<dbReference type="Pfam" id="PF07690">
    <property type="entry name" value="MFS_1"/>
    <property type="match status" value="1"/>
</dbReference>
<dbReference type="GO" id="GO:0005886">
    <property type="term" value="C:plasma membrane"/>
    <property type="evidence" value="ECO:0007669"/>
    <property type="project" value="TreeGrafter"/>
</dbReference>
<evidence type="ECO:0000313" key="8">
    <source>
        <dbReference type="EMBL" id="RRD01055.1"/>
    </source>
</evidence>
<dbReference type="OrthoDB" id="9814303at2"/>
<evidence type="ECO:0000259" key="7">
    <source>
        <dbReference type="PROSITE" id="PS50850"/>
    </source>
</evidence>
<dbReference type="InterPro" id="IPR011701">
    <property type="entry name" value="MFS"/>
</dbReference>
<name>A0A3P1SVS3_9GAMM</name>
<keyword evidence="5 6" id="KW-0472">Membrane</keyword>
<gene>
    <name evidence="8" type="ORF">EHS89_00365</name>
</gene>
<proteinExistence type="predicted"/>
<feature type="transmembrane region" description="Helical" evidence="6">
    <location>
        <begin position="168"/>
        <end position="186"/>
    </location>
</feature>
<evidence type="ECO:0000256" key="4">
    <source>
        <dbReference type="ARBA" id="ARBA00022989"/>
    </source>
</evidence>
<dbReference type="InterPro" id="IPR005829">
    <property type="entry name" value="Sugar_transporter_CS"/>
</dbReference>
<dbReference type="SUPFAM" id="SSF103473">
    <property type="entry name" value="MFS general substrate transporter"/>
    <property type="match status" value="1"/>
</dbReference>
<comment type="subcellular location">
    <subcellularLocation>
        <location evidence="1">Membrane</location>
        <topology evidence="1">Multi-pass membrane protein</topology>
    </subcellularLocation>
</comment>
<evidence type="ECO:0000256" key="1">
    <source>
        <dbReference type="ARBA" id="ARBA00004141"/>
    </source>
</evidence>
<evidence type="ECO:0000256" key="6">
    <source>
        <dbReference type="SAM" id="Phobius"/>
    </source>
</evidence>
<dbReference type="GO" id="GO:1990961">
    <property type="term" value="P:xenobiotic detoxification by transmembrane export across the plasma membrane"/>
    <property type="evidence" value="ECO:0007669"/>
    <property type="project" value="TreeGrafter"/>
</dbReference>
<dbReference type="Proteomes" id="UP000267535">
    <property type="component" value="Unassembled WGS sequence"/>
</dbReference>
<accession>A0A3P1SVS3</accession>
<feature type="transmembrane region" description="Helical" evidence="6">
    <location>
        <begin position="252"/>
        <end position="271"/>
    </location>
</feature>
<feature type="transmembrane region" description="Helical" evidence="6">
    <location>
        <begin position="216"/>
        <end position="240"/>
    </location>
</feature>
<keyword evidence="4 6" id="KW-1133">Transmembrane helix</keyword>
<sequence length="400" mass="42222">MTANGITGKNKTTPVSLLAGMAIASPVALNIFAPIMPELAVRFNTSPFTIQLGFTLYLFTLAVGQLISGPLADRYGRRPVLLWGFALHIAGCVLGIMAAEVWQLLLARVLQAAGGCTGMLLARSIILDQHGKDRAAGMLGYITLGIATAQAIAPTLGGYLNLAGGWQTVFWLSMALGSVVWLGALFRLPESDNHSAATGFLNSFKRYNTVLSSPSYIWYALSSTMIASGFFIFITSAPFVVAKHLQGSAVDYGNWFLLVAGGFWLGSLTAGKISARTGTDQMIKLGNSISGVASLAMLIMFMTAPPAYLSLFLPMALFTFGRGLSQPNAQAAAISSTSGAKATATGMQGFFQLMIGSMMAQLTPLLMLMGLTVLPLVLIAMVVLAAYFYHKGAQSSLEAS</sequence>
<organism evidence="8 9">
    <name type="scientific">Amphritea balenae</name>
    <dbReference type="NCBI Taxonomy" id="452629"/>
    <lineage>
        <taxon>Bacteria</taxon>
        <taxon>Pseudomonadati</taxon>
        <taxon>Pseudomonadota</taxon>
        <taxon>Gammaproteobacteria</taxon>
        <taxon>Oceanospirillales</taxon>
        <taxon>Oceanospirillaceae</taxon>
        <taxon>Amphritea</taxon>
    </lineage>
</organism>
<dbReference type="CDD" id="cd17320">
    <property type="entry name" value="MFS_MdfA_MDR_like"/>
    <property type="match status" value="1"/>
</dbReference>
<dbReference type="AlphaFoldDB" id="A0A3P1SVS3"/>
<evidence type="ECO:0000256" key="5">
    <source>
        <dbReference type="ARBA" id="ARBA00023136"/>
    </source>
</evidence>
<dbReference type="GO" id="GO:0022857">
    <property type="term" value="F:transmembrane transporter activity"/>
    <property type="evidence" value="ECO:0007669"/>
    <property type="project" value="InterPro"/>
</dbReference>
<evidence type="ECO:0000256" key="2">
    <source>
        <dbReference type="ARBA" id="ARBA00022448"/>
    </source>
</evidence>
<protein>
    <submittedName>
        <fullName evidence="8">MFS transporter</fullName>
    </submittedName>
</protein>
<feature type="transmembrane region" description="Helical" evidence="6">
    <location>
        <begin position="15"/>
        <end position="36"/>
    </location>
</feature>
<dbReference type="RefSeq" id="WP_124924127.1">
    <property type="nucleotide sequence ID" value="NZ_BMOH01000001.1"/>
</dbReference>
<keyword evidence="3 6" id="KW-0812">Transmembrane</keyword>
<dbReference type="PROSITE" id="PS00216">
    <property type="entry name" value="SUGAR_TRANSPORT_1"/>
    <property type="match status" value="1"/>
</dbReference>
<reference evidence="8 9" key="1">
    <citation type="submission" date="2018-11" db="EMBL/GenBank/DDBJ databases">
        <title>The draft genome sequence of Amphritea balenae JAMM 1525T.</title>
        <authorList>
            <person name="Fang Z."/>
            <person name="Zhang Y."/>
            <person name="Han X."/>
        </authorList>
    </citation>
    <scope>NUCLEOTIDE SEQUENCE [LARGE SCALE GENOMIC DNA]</scope>
    <source>
        <strain evidence="8 9">JAMM 1525</strain>
    </source>
</reference>
<dbReference type="PROSITE" id="PS50850">
    <property type="entry name" value="MFS"/>
    <property type="match status" value="1"/>
</dbReference>
<dbReference type="InterPro" id="IPR036259">
    <property type="entry name" value="MFS_trans_sf"/>
</dbReference>
<evidence type="ECO:0000256" key="3">
    <source>
        <dbReference type="ARBA" id="ARBA00022692"/>
    </source>
</evidence>
<comment type="caution">
    <text evidence="8">The sequence shown here is derived from an EMBL/GenBank/DDBJ whole genome shotgun (WGS) entry which is preliminary data.</text>
</comment>
<feature type="transmembrane region" description="Helical" evidence="6">
    <location>
        <begin position="138"/>
        <end position="162"/>
    </location>
</feature>
<feature type="transmembrane region" description="Helical" evidence="6">
    <location>
        <begin position="105"/>
        <end position="126"/>
    </location>
</feature>
<dbReference type="EMBL" id="RQXV01000001">
    <property type="protein sequence ID" value="RRD01055.1"/>
    <property type="molecule type" value="Genomic_DNA"/>
</dbReference>
<feature type="transmembrane region" description="Helical" evidence="6">
    <location>
        <begin position="80"/>
        <end position="99"/>
    </location>
</feature>
<dbReference type="PANTHER" id="PTHR23502:SF132">
    <property type="entry name" value="POLYAMINE TRANSPORTER 2-RELATED"/>
    <property type="match status" value="1"/>
</dbReference>
<dbReference type="PANTHER" id="PTHR23502">
    <property type="entry name" value="MAJOR FACILITATOR SUPERFAMILY"/>
    <property type="match status" value="1"/>
</dbReference>
<feature type="domain" description="Major facilitator superfamily (MFS) profile" evidence="7">
    <location>
        <begin position="14"/>
        <end position="394"/>
    </location>
</feature>
<evidence type="ECO:0000313" key="9">
    <source>
        <dbReference type="Proteomes" id="UP000267535"/>
    </source>
</evidence>
<keyword evidence="9" id="KW-1185">Reference proteome</keyword>
<feature type="transmembrane region" description="Helical" evidence="6">
    <location>
        <begin position="48"/>
        <end position="68"/>
    </location>
</feature>
<keyword evidence="2" id="KW-0813">Transport</keyword>
<dbReference type="InterPro" id="IPR020846">
    <property type="entry name" value="MFS_dom"/>
</dbReference>
<dbReference type="Gene3D" id="1.20.1720.10">
    <property type="entry name" value="Multidrug resistance protein D"/>
    <property type="match status" value="1"/>
</dbReference>
<feature type="transmembrane region" description="Helical" evidence="6">
    <location>
        <begin position="292"/>
        <end position="318"/>
    </location>
</feature>
<feature type="transmembrane region" description="Helical" evidence="6">
    <location>
        <begin position="365"/>
        <end position="389"/>
    </location>
</feature>